<dbReference type="RefSeq" id="WP_191042359.1">
    <property type="nucleotide sequence ID" value="NZ_JACXAA010000014.1"/>
</dbReference>
<dbReference type="Gene3D" id="3.40.50.1700">
    <property type="entry name" value="Glycoside hydrolase family 3 C-terminal domain"/>
    <property type="match status" value="1"/>
</dbReference>
<keyword evidence="2" id="KW-0732">Signal</keyword>
<organism evidence="4 5">
    <name type="scientific">Spirosoma validum</name>
    <dbReference type="NCBI Taxonomy" id="2771355"/>
    <lineage>
        <taxon>Bacteria</taxon>
        <taxon>Pseudomonadati</taxon>
        <taxon>Bacteroidota</taxon>
        <taxon>Cytophagia</taxon>
        <taxon>Cytophagales</taxon>
        <taxon>Cytophagaceae</taxon>
        <taxon>Spirosoma</taxon>
    </lineage>
</organism>
<evidence type="ECO:0000256" key="1">
    <source>
        <dbReference type="ARBA" id="ARBA00022801"/>
    </source>
</evidence>
<keyword evidence="1 4" id="KW-0378">Hydrolase</keyword>
<dbReference type="GO" id="GO:0005975">
    <property type="term" value="P:carbohydrate metabolic process"/>
    <property type="evidence" value="ECO:0007669"/>
    <property type="project" value="InterPro"/>
</dbReference>
<accession>A0A927B7Q7</accession>
<dbReference type="Proteomes" id="UP000653797">
    <property type="component" value="Unassembled WGS sequence"/>
</dbReference>
<feature type="domain" description="Beta-lactamase-related" evidence="3">
    <location>
        <begin position="224"/>
        <end position="577"/>
    </location>
</feature>
<evidence type="ECO:0000256" key="2">
    <source>
        <dbReference type="SAM" id="SignalP"/>
    </source>
</evidence>
<protein>
    <submittedName>
        <fullName evidence="4">Serine hydrolase</fullName>
    </submittedName>
</protein>
<proteinExistence type="predicted"/>
<dbReference type="PANTHER" id="PTHR43283:SF11">
    <property type="entry name" value="BETA-LACTAMASE-RELATED DOMAIN-CONTAINING PROTEIN"/>
    <property type="match status" value="1"/>
</dbReference>
<feature type="signal peptide" evidence="2">
    <location>
        <begin position="1"/>
        <end position="19"/>
    </location>
</feature>
<dbReference type="InterPro" id="IPR036881">
    <property type="entry name" value="Glyco_hydro_3_C_sf"/>
</dbReference>
<dbReference type="SUPFAM" id="SSF56601">
    <property type="entry name" value="beta-lactamase/transpeptidase-like"/>
    <property type="match status" value="1"/>
</dbReference>
<dbReference type="AlphaFoldDB" id="A0A927B7Q7"/>
<sequence length="601" mass="66543">MKNLLLSSLLLISYLTAFAQNQTRSNRQLFTIQEAEKQVVLLNNQSGFIPIKELSKLKIASVHVAYDHQAAFDSIASTYNTVTNFTLSNPQIDSTVFALHDKLKLYNLILITLSDSSPYTKKLLNFIRDQQAISNVVIVLAGSGKNLAFLESLNSPIIWYKTNTAEGASVAAQLIFGGVAATGRLDAAYGKMFKQGSGYTTQKTRLGYSVPEAVSVHSDRLAAVDSLVRAGIAAHITPGAVVLMAKDGQVVFHKAYGKHTYSGTDVTRLSDIYDLASVTKVSATTPSVMRLYDQKRIDLNDSISKYVARTRLIADKADLKIKEALLHEAGYTPYIKFYEQLKPSDMGVDSSAAYPTKVADHYFLRANYFEDVMWPVTLRSKGGTRGKYVYSDVSMYMMKEVIETVSHQKLNDYVLNEFYRPLGMQSAGFLPRNRFPKSRIAPTTENDNWFRSMLVQGYVNDPGAAMAGGVEGHAGLFANANDLAILYQMYLNKGSYGGVKYIEPTTIDLFTAKQSEGSGRGYGFDRTKLPGQATKTYASDQAYGHSGYTGTYVWVDPKYNLVYICLTNRVYPDDGKTYGKPTMNLRAELLNIFYEAVATGK</sequence>
<dbReference type="PANTHER" id="PTHR43283">
    <property type="entry name" value="BETA-LACTAMASE-RELATED"/>
    <property type="match status" value="1"/>
</dbReference>
<dbReference type="InterPro" id="IPR050789">
    <property type="entry name" value="Diverse_Enzym_Activities"/>
</dbReference>
<name>A0A927B7Q7_9BACT</name>
<comment type="caution">
    <text evidence="4">The sequence shown here is derived from an EMBL/GenBank/DDBJ whole genome shotgun (WGS) entry which is preliminary data.</text>
</comment>
<evidence type="ECO:0000313" key="5">
    <source>
        <dbReference type="Proteomes" id="UP000653797"/>
    </source>
</evidence>
<keyword evidence="5" id="KW-1185">Reference proteome</keyword>
<evidence type="ECO:0000313" key="4">
    <source>
        <dbReference type="EMBL" id="MBD2756737.1"/>
    </source>
</evidence>
<dbReference type="Gene3D" id="3.40.710.10">
    <property type="entry name" value="DD-peptidase/beta-lactamase superfamily"/>
    <property type="match status" value="1"/>
</dbReference>
<dbReference type="Pfam" id="PF00144">
    <property type="entry name" value="Beta-lactamase"/>
    <property type="match status" value="1"/>
</dbReference>
<reference evidence="4" key="1">
    <citation type="submission" date="2020-09" db="EMBL/GenBank/DDBJ databases">
        <authorList>
            <person name="Kim M.K."/>
        </authorList>
    </citation>
    <scope>NUCLEOTIDE SEQUENCE</scope>
    <source>
        <strain evidence="4">BT704</strain>
    </source>
</reference>
<feature type="chain" id="PRO_5037894401" evidence="2">
    <location>
        <begin position="20"/>
        <end position="601"/>
    </location>
</feature>
<gene>
    <name evidence="4" type="ORF">IC230_27910</name>
</gene>
<dbReference type="InterPro" id="IPR001466">
    <property type="entry name" value="Beta-lactam-related"/>
</dbReference>
<evidence type="ECO:0000259" key="3">
    <source>
        <dbReference type="Pfam" id="PF00144"/>
    </source>
</evidence>
<dbReference type="GO" id="GO:0004553">
    <property type="term" value="F:hydrolase activity, hydrolyzing O-glycosyl compounds"/>
    <property type="evidence" value="ECO:0007669"/>
    <property type="project" value="InterPro"/>
</dbReference>
<dbReference type="EMBL" id="JACXAA010000014">
    <property type="protein sequence ID" value="MBD2756737.1"/>
    <property type="molecule type" value="Genomic_DNA"/>
</dbReference>
<dbReference type="InterPro" id="IPR012338">
    <property type="entry name" value="Beta-lactam/transpept-like"/>
</dbReference>